<dbReference type="InterPro" id="IPR041492">
    <property type="entry name" value="HAD_2"/>
</dbReference>
<gene>
    <name evidence="2" type="ORF">PPROV_000395000</name>
</gene>
<sequence length="249" mass="27933">MALHLSHLPSPRVPRNLRSMRHHSPDTTRSRSHTASPPFASVSASSSSSSSSPSVILWDVLDTLVYDPFYQHMPAFFDMTFDELMACKHPTAWLDFERGVLDENQFAESFFKDGQTVDMQALKAHMNEQYRWIEGMDQLVGDVSASGNVQQHLLSNYPTWYEMIESKLALEKTHGLQWTFVSTRTGFRKPEAGAYEYALDALGCDASQVIFVDDRKANVEAAEQLGMRGVHFEDATSARAAIKSHGVDV</sequence>
<dbReference type="Pfam" id="PF13419">
    <property type="entry name" value="HAD_2"/>
    <property type="match status" value="1"/>
</dbReference>
<dbReference type="Proteomes" id="UP000660262">
    <property type="component" value="Unassembled WGS sequence"/>
</dbReference>
<name>A0A830HEL4_9CHLO</name>
<feature type="compositionally biased region" description="Low complexity" evidence="1">
    <location>
        <begin position="35"/>
        <end position="52"/>
    </location>
</feature>
<dbReference type="PANTHER" id="PTHR43611:SF3">
    <property type="entry name" value="FLAVIN MONONUCLEOTIDE HYDROLASE 1, CHLOROPLATIC"/>
    <property type="match status" value="1"/>
</dbReference>
<dbReference type="SFLD" id="SFLDG01129">
    <property type="entry name" value="C1.5:_HAD__Beta-PGM__Phosphata"/>
    <property type="match status" value="1"/>
</dbReference>
<dbReference type="InterPro" id="IPR023214">
    <property type="entry name" value="HAD_sf"/>
</dbReference>
<dbReference type="EMBL" id="BNJQ01000009">
    <property type="protein sequence ID" value="GHP05198.1"/>
    <property type="molecule type" value="Genomic_DNA"/>
</dbReference>
<dbReference type="OrthoDB" id="2012566at2759"/>
<dbReference type="SUPFAM" id="SSF56784">
    <property type="entry name" value="HAD-like"/>
    <property type="match status" value="1"/>
</dbReference>
<keyword evidence="3" id="KW-1185">Reference proteome</keyword>
<protein>
    <submittedName>
        <fullName evidence="2">Uncharacterized protein</fullName>
    </submittedName>
</protein>
<dbReference type="SFLD" id="SFLDS00003">
    <property type="entry name" value="Haloacid_Dehalogenase"/>
    <property type="match status" value="1"/>
</dbReference>
<accession>A0A830HEL4</accession>
<dbReference type="Gene3D" id="3.40.50.1000">
    <property type="entry name" value="HAD superfamily/HAD-like"/>
    <property type="match status" value="1"/>
</dbReference>
<proteinExistence type="predicted"/>
<dbReference type="AlphaFoldDB" id="A0A830HEL4"/>
<evidence type="ECO:0000256" key="1">
    <source>
        <dbReference type="SAM" id="MobiDB-lite"/>
    </source>
</evidence>
<dbReference type="PANTHER" id="PTHR43611">
    <property type="entry name" value="ALPHA-D-GLUCOSE 1-PHOSPHATE PHOSPHATASE"/>
    <property type="match status" value="1"/>
</dbReference>
<feature type="region of interest" description="Disordered" evidence="1">
    <location>
        <begin position="1"/>
        <end position="52"/>
    </location>
</feature>
<reference evidence="2" key="1">
    <citation type="submission" date="2020-10" db="EMBL/GenBank/DDBJ databases">
        <title>Unveiling of a novel bifunctional photoreceptor, Dualchrome1, isolated from a cosmopolitan green alga.</title>
        <authorList>
            <person name="Suzuki S."/>
            <person name="Kawachi M."/>
        </authorList>
    </citation>
    <scope>NUCLEOTIDE SEQUENCE</scope>
    <source>
        <strain evidence="2">NIES 2893</strain>
    </source>
</reference>
<comment type="caution">
    <text evidence="2">The sequence shown here is derived from an EMBL/GenBank/DDBJ whole genome shotgun (WGS) entry which is preliminary data.</text>
</comment>
<evidence type="ECO:0000313" key="3">
    <source>
        <dbReference type="Proteomes" id="UP000660262"/>
    </source>
</evidence>
<dbReference type="InterPro" id="IPR036412">
    <property type="entry name" value="HAD-like_sf"/>
</dbReference>
<dbReference type="NCBIfam" id="TIGR01509">
    <property type="entry name" value="HAD-SF-IA-v3"/>
    <property type="match status" value="1"/>
</dbReference>
<organism evidence="2 3">
    <name type="scientific">Pycnococcus provasolii</name>
    <dbReference type="NCBI Taxonomy" id="41880"/>
    <lineage>
        <taxon>Eukaryota</taxon>
        <taxon>Viridiplantae</taxon>
        <taxon>Chlorophyta</taxon>
        <taxon>Pseudoscourfieldiophyceae</taxon>
        <taxon>Pseudoscourfieldiales</taxon>
        <taxon>Pycnococcaceae</taxon>
        <taxon>Pycnococcus</taxon>
    </lineage>
</organism>
<evidence type="ECO:0000313" key="2">
    <source>
        <dbReference type="EMBL" id="GHP05198.1"/>
    </source>
</evidence>
<dbReference type="InterPro" id="IPR006439">
    <property type="entry name" value="HAD-SF_hydro_IA"/>
</dbReference>